<dbReference type="CDD" id="cd07042">
    <property type="entry name" value="STAS_SulP_like_sulfate_transporter"/>
    <property type="match status" value="1"/>
</dbReference>
<feature type="transmembrane region" description="Helical" evidence="5">
    <location>
        <begin position="240"/>
        <end position="265"/>
    </location>
</feature>
<organism evidence="7">
    <name type="scientific">hydrothermal vent metagenome</name>
    <dbReference type="NCBI Taxonomy" id="652676"/>
    <lineage>
        <taxon>unclassified sequences</taxon>
        <taxon>metagenomes</taxon>
        <taxon>ecological metagenomes</taxon>
    </lineage>
</organism>
<proteinExistence type="predicted"/>
<feature type="transmembrane region" description="Helical" evidence="5">
    <location>
        <begin position="21"/>
        <end position="40"/>
    </location>
</feature>
<feature type="transmembrane region" description="Helical" evidence="5">
    <location>
        <begin position="318"/>
        <end position="336"/>
    </location>
</feature>
<name>A0A3B0S7Y3_9ZZZZ</name>
<dbReference type="PANTHER" id="PTHR11814">
    <property type="entry name" value="SULFATE TRANSPORTER"/>
    <property type="match status" value="1"/>
</dbReference>
<feature type="transmembrane region" description="Helical" evidence="5">
    <location>
        <begin position="196"/>
        <end position="220"/>
    </location>
</feature>
<evidence type="ECO:0000256" key="5">
    <source>
        <dbReference type="SAM" id="Phobius"/>
    </source>
</evidence>
<dbReference type="GO" id="GO:0016020">
    <property type="term" value="C:membrane"/>
    <property type="evidence" value="ECO:0007669"/>
    <property type="project" value="UniProtKB-SubCell"/>
</dbReference>
<dbReference type="Pfam" id="PF00916">
    <property type="entry name" value="Sulfate_transp"/>
    <property type="match status" value="1"/>
</dbReference>
<dbReference type="InterPro" id="IPR002645">
    <property type="entry name" value="STAS_dom"/>
</dbReference>
<dbReference type="GO" id="GO:0055085">
    <property type="term" value="P:transmembrane transport"/>
    <property type="evidence" value="ECO:0007669"/>
    <property type="project" value="InterPro"/>
</dbReference>
<evidence type="ECO:0000313" key="7">
    <source>
        <dbReference type="EMBL" id="VAW00390.1"/>
    </source>
</evidence>
<keyword evidence="4 5" id="KW-0472">Membrane</keyword>
<dbReference type="InterPro" id="IPR001902">
    <property type="entry name" value="SLC26A/SulP_fam"/>
</dbReference>
<sequence>MSSDVSSSRFGQIFDLTNMKGDIFGGLTAGIVALPLALAFGEASGAGPIAGLWGAIFVGFFAALFGGTGSQVSGPTGPMVVVFAGVFATLSGNPTLVFSAVVLAGLFQILFGVFKLGQYIRLVPYPVISGFMSGIGCIIIALQLSRLFGHEPDGGGTIPALTAIPGAVFDPNWAALSVGLVTLVTIFAWPKMWGKFIPGALAALIIGTLLSLVVKGSPILGDIPTGLPSFVMPAFSQSTFPIVLEAAFILAVLGAIDSLLTSLVADNMTRTRHNSDRELIGQGIGNTIAGFFGAIPGAGATMRTVVNIRTGGQTRISGMLHSLVLLAIVLSLSPLASQIPHAVLAGILVKVGYDIIDVSYLKRAHKGPRWDLSLMVLVLGLTVFVDLITAVAAGVVLAALAFVKKMADDQLAAFGEAAPRVTTEEERNLLAQAEGGVTLFDFGGPLSFGAAADLGHRVRERVKGKSRSLILDFSRVPFIDVSAARAVETIACDARQAGKTVYVTGINDAVNKVLIGLNADHCLPGDTRYESRLDALRVAVAASVEESEKAKAAQGVLNPAG</sequence>
<feature type="transmembrane region" description="Helical" evidence="5">
    <location>
        <begin position="342"/>
        <end position="360"/>
    </location>
</feature>
<reference evidence="7" key="1">
    <citation type="submission" date="2018-06" db="EMBL/GenBank/DDBJ databases">
        <authorList>
            <person name="Zhirakovskaya E."/>
        </authorList>
    </citation>
    <scope>NUCLEOTIDE SEQUENCE</scope>
</reference>
<dbReference type="InterPro" id="IPR011547">
    <property type="entry name" value="SLC26A/SulP_dom"/>
</dbReference>
<evidence type="ECO:0000256" key="4">
    <source>
        <dbReference type="ARBA" id="ARBA00023136"/>
    </source>
</evidence>
<gene>
    <name evidence="7" type="ORF">MNBD_ALPHA05-1198</name>
</gene>
<feature type="transmembrane region" description="Helical" evidence="5">
    <location>
        <begin position="123"/>
        <end position="144"/>
    </location>
</feature>
<dbReference type="EMBL" id="UOEH01000305">
    <property type="protein sequence ID" value="VAW00390.1"/>
    <property type="molecule type" value="Genomic_DNA"/>
</dbReference>
<evidence type="ECO:0000256" key="3">
    <source>
        <dbReference type="ARBA" id="ARBA00022989"/>
    </source>
</evidence>
<evidence type="ECO:0000259" key="6">
    <source>
        <dbReference type="PROSITE" id="PS50801"/>
    </source>
</evidence>
<dbReference type="PROSITE" id="PS50801">
    <property type="entry name" value="STAS"/>
    <property type="match status" value="1"/>
</dbReference>
<evidence type="ECO:0000256" key="2">
    <source>
        <dbReference type="ARBA" id="ARBA00022692"/>
    </source>
</evidence>
<protein>
    <submittedName>
        <fullName evidence="7">Na(+)-dependent bicarbonate transporter BicA</fullName>
    </submittedName>
</protein>
<feature type="transmembrane region" description="Helical" evidence="5">
    <location>
        <begin position="173"/>
        <end position="189"/>
    </location>
</feature>
<keyword evidence="3 5" id="KW-1133">Transmembrane helix</keyword>
<dbReference type="Gene3D" id="3.30.750.24">
    <property type="entry name" value="STAS domain"/>
    <property type="match status" value="1"/>
</dbReference>
<keyword evidence="2 5" id="KW-0812">Transmembrane</keyword>
<feature type="domain" description="STAS" evidence="6">
    <location>
        <begin position="427"/>
        <end position="539"/>
    </location>
</feature>
<dbReference type="AlphaFoldDB" id="A0A3B0S7Y3"/>
<dbReference type="Pfam" id="PF01740">
    <property type="entry name" value="STAS"/>
    <property type="match status" value="1"/>
</dbReference>
<feature type="transmembrane region" description="Helical" evidence="5">
    <location>
        <begin position="46"/>
        <end position="65"/>
    </location>
</feature>
<dbReference type="SUPFAM" id="SSF52091">
    <property type="entry name" value="SpoIIaa-like"/>
    <property type="match status" value="1"/>
</dbReference>
<comment type="subcellular location">
    <subcellularLocation>
        <location evidence="1">Membrane</location>
        <topology evidence="1">Multi-pass membrane protein</topology>
    </subcellularLocation>
</comment>
<evidence type="ECO:0000256" key="1">
    <source>
        <dbReference type="ARBA" id="ARBA00004141"/>
    </source>
</evidence>
<feature type="transmembrane region" description="Helical" evidence="5">
    <location>
        <begin position="372"/>
        <end position="403"/>
    </location>
</feature>
<feature type="transmembrane region" description="Helical" evidence="5">
    <location>
        <begin position="96"/>
        <end position="116"/>
    </location>
</feature>
<dbReference type="InterPro" id="IPR036513">
    <property type="entry name" value="STAS_dom_sf"/>
</dbReference>
<accession>A0A3B0S7Y3</accession>